<proteinExistence type="inferred from homology"/>
<dbReference type="InterPro" id="IPR029045">
    <property type="entry name" value="ClpP/crotonase-like_dom_sf"/>
</dbReference>
<dbReference type="Proteomes" id="UP000601768">
    <property type="component" value="Unassembled WGS sequence"/>
</dbReference>
<reference evidence="2" key="1">
    <citation type="journal article" date="2018" name="Int. J. Syst. Evol. Microbiol.">
        <title>Neptunicella marina gen. nov., sp. nov., isolated from surface seawater.</title>
        <authorList>
            <person name="Liu X."/>
            <person name="Lai Q."/>
            <person name="Du Y."/>
            <person name="Zhang X."/>
            <person name="Liu Z."/>
            <person name="Sun F."/>
            <person name="Shao Z."/>
        </authorList>
    </citation>
    <scope>NUCLEOTIDE SEQUENCE</scope>
    <source>
        <strain evidence="2">S27-2</strain>
    </source>
</reference>
<dbReference type="InterPro" id="IPR051683">
    <property type="entry name" value="Enoyl-CoA_Hydratase/Isomerase"/>
</dbReference>
<dbReference type="RefSeq" id="WP_186505082.1">
    <property type="nucleotide sequence ID" value="NZ_JACNEP010000001.1"/>
</dbReference>
<dbReference type="SUPFAM" id="SSF52096">
    <property type="entry name" value="ClpP/crotonase"/>
    <property type="match status" value="1"/>
</dbReference>
<comment type="caution">
    <text evidence="2">The sequence shown here is derived from an EMBL/GenBank/DDBJ whole genome shotgun (WGS) entry which is preliminary data.</text>
</comment>
<evidence type="ECO:0000313" key="2">
    <source>
        <dbReference type="EMBL" id="MBC3764620.1"/>
    </source>
</evidence>
<dbReference type="Gene3D" id="1.10.12.10">
    <property type="entry name" value="Lyase 2-enoyl-coa Hydratase, Chain A, domain 2"/>
    <property type="match status" value="1"/>
</dbReference>
<name>A0A8J6IL42_9ALTE</name>
<dbReference type="InterPro" id="IPR001753">
    <property type="entry name" value="Enoyl-CoA_hydra/iso"/>
</dbReference>
<dbReference type="PANTHER" id="PTHR42964">
    <property type="entry name" value="ENOYL-COA HYDRATASE"/>
    <property type="match status" value="1"/>
</dbReference>
<reference evidence="2" key="2">
    <citation type="submission" date="2020-08" db="EMBL/GenBank/DDBJ databases">
        <authorList>
            <person name="Lai Q."/>
        </authorList>
    </citation>
    <scope>NUCLEOTIDE SEQUENCE</scope>
    <source>
        <strain evidence="2">S27-2</strain>
    </source>
</reference>
<dbReference type="AlphaFoldDB" id="A0A8J6IL42"/>
<dbReference type="EMBL" id="JACNEP010000001">
    <property type="protein sequence ID" value="MBC3764620.1"/>
    <property type="molecule type" value="Genomic_DNA"/>
</dbReference>
<dbReference type="Pfam" id="PF00378">
    <property type="entry name" value="ECH_1"/>
    <property type="match status" value="1"/>
</dbReference>
<comment type="similarity">
    <text evidence="1">Belongs to the enoyl-CoA hydratase/isomerase family.</text>
</comment>
<dbReference type="GO" id="GO:0008300">
    <property type="term" value="P:isoprenoid catabolic process"/>
    <property type="evidence" value="ECO:0007669"/>
    <property type="project" value="TreeGrafter"/>
</dbReference>
<evidence type="ECO:0000313" key="3">
    <source>
        <dbReference type="Proteomes" id="UP000601768"/>
    </source>
</evidence>
<evidence type="ECO:0000256" key="1">
    <source>
        <dbReference type="ARBA" id="ARBA00005254"/>
    </source>
</evidence>
<dbReference type="CDD" id="cd06558">
    <property type="entry name" value="crotonase-like"/>
    <property type="match status" value="1"/>
</dbReference>
<organism evidence="2 3">
    <name type="scientific">Neptunicella marina</name>
    <dbReference type="NCBI Taxonomy" id="2125989"/>
    <lineage>
        <taxon>Bacteria</taxon>
        <taxon>Pseudomonadati</taxon>
        <taxon>Pseudomonadota</taxon>
        <taxon>Gammaproteobacteria</taxon>
        <taxon>Alteromonadales</taxon>
        <taxon>Alteromonadaceae</taxon>
        <taxon>Neptunicella</taxon>
    </lineage>
</organism>
<protein>
    <submittedName>
        <fullName evidence="2">Enoyl-CoA hydratase/isomerase family protein</fullName>
    </submittedName>
</protein>
<dbReference type="Gene3D" id="3.90.226.10">
    <property type="entry name" value="2-enoyl-CoA Hydratase, Chain A, domain 1"/>
    <property type="match status" value="1"/>
</dbReference>
<dbReference type="FunFam" id="3.90.226.10:FF:000066">
    <property type="entry name" value="Enoyl-CoA hydratase"/>
    <property type="match status" value="1"/>
</dbReference>
<keyword evidence="3" id="KW-1185">Reference proteome</keyword>
<dbReference type="GO" id="GO:0003824">
    <property type="term" value="F:catalytic activity"/>
    <property type="evidence" value="ECO:0007669"/>
    <property type="project" value="UniProtKB-ARBA"/>
</dbReference>
<dbReference type="InterPro" id="IPR014748">
    <property type="entry name" value="Enoyl-CoA_hydra_C"/>
</dbReference>
<accession>A0A8J6IL42</accession>
<sequence>MSDALLYSVDKRGVATVTLNRPQKHNAFDDALIAELTAQFKQIAADKTVRVVVLTANGKNFCAGADLGWMQRMAGYSEEENRRDANALAEMLFTLNSLPQPTIARVNGAAFGGAVGLVACCDMAVATKLSQFCLSEVKLGLIPATISPYVIAAIGERQARRYFLTAERFTARRARRLGLVNETVTEEDLEPTVNGLIDSLLQNSPAAIAAGKQLIANVSKRSVDDKLLAYTSEQIAAIRVSQEGQEGLNSFLEKRLPAWRQGQE</sequence>
<dbReference type="PANTHER" id="PTHR42964:SF1">
    <property type="entry name" value="POLYKETIDE BIOSYNTHESIS ENOYL-COA HYDRATASE PKSH-RELATED"/>
    <property type="match status" value="1"/>
</dbReference>
<gene>
    <name evidence="2" type="ORF">H8B19_01935</name>
</gene>